<dbReference type="InterPro" id="IPR000073">
    <property type="entry name" value="AB_hydrolase_1"/>
</dbReference>
<dbReference type="GO" id="GO:0016020">
    <property type="term" value="C:membrane"/>
    <property type="evidence" value="ECO:0007669"/>
    <property type="project" value="TreeGrafter"/>
</dbReference>
<dbReference type="Pfam" id="PF00561">
    <property type="entry name" value="Abhydrolase_1"/>
    <property type="match status" value="1"/>
</dbReference>
<dbReference type="Proteomes" id="UP000245998">
    <property type="component" value="Unassembled WGS sequence"/>
</dbReference>
<dbReference type="PRINTS" id="PR00412">
    <property type="entry name" value="EPOXHYDRLASE"/>
</dbReference>
<dbReference type="GO" id="GO:0047372">
    <property type="term" value="F:monoacylglycerol lipase activity"/>
    <property type="evidence" value="ECO:0007669"/>
    <property type="project" value="TreeGrafter"/>
</dbReference>
<proteinExistence type="predicted"/>
<dbReference type="PRINTS" id="PR00111">
    <property type="entry name" value="ABHYDROLASE"/>
</dbReference>
<dbReference type="InterPro" id="IPR000639">
    <property type="entry name" value="Epox_hydrolase-like"/>
</dbReference>
<protein>
    <submittedName>
        <fullName evidence="2">Alpha/beta hydrolase</fullName>
    </submittedName>
</protein>
<dbReference type="GO" id="GO:0046464">
    <property type="term" value="P:acylglycerol catabolic process"/>
    <property type="evidence" value="ECO:0007669"/>
    <property type="project" value="TreeGrafter"/>
</dbReference>
<keyword evidence="3" id="KW-1185">Reference proteome</keyword>
<dbReference type="PANTHER" id="PTHR43798">
    <property type="entry name" value="MONOACYLGLYCEROL LIPASE"/>
    <property type="match status" value="1"/>
</dbReference>
<evidence type="ECO:0000313" key="3">
    <source>
        <dbReference type="Proteomes" id="UP000245998"/>
    </source>
</evidence>
<dbReference type="SUPFAM" id="SSF53474">
    <property type="entry name" value="alpha/beta-Hydrolases"/>
    <property type="match status" value="1"/>
</dbReference>
<evidence type="ECO:0000259" key="1">
    <source>
        <dbReference type="Pfam" id="PF00561"/>
    </source>
</evidence>
<dbReference type="InterPro" id="IPR050266">
    <property type="entry name" value="AB_hydrolase_sf"/>
</dbReference>
<reference evidence="2 3" key="1">
    <citation type="submission" date="2018-04" db="EMBL/GenBank/DDBJ databases">
        <title>Camelliibacillus theae gen. nov., sp. nov., isolated from Pu'er tea.</title>
        <authorList>
            <person name="Niu L."/>
        </authorList>
    </citation>
    <scope>NUCLEOTIDE SEQUENCE [LARGE SCALE GENOMIC DNA]</scope>
    <source>
        <strain evidence="2 3">T8</strain>
    </source>
</reference>
<dbReference type="EMBL" id="QCZG01000010">
    <property type="protein sequence ID" value="PWA12329.1"/>
    <property type="molecule type" value="Genomic_DNA"/>
</dbReference>
<gene>
    <name evidence="2" type="ORF">DCC39_06845</name>
</gene>
<keyword evidence="2" id="KW-0378">Hydrolase</keyword>
<comment type="caution">
    <text evidence="2">The sequence shown here is derived from an EMBL/GenBank/DDBJ whole genome shotgun (WGS) entry which is preliminary data.</text>
</comment>
<dbReference type="OrthoDB" id="9775557at2"/>
<organism evidence="2 3">
    <name type="scientific">Pueribacillus theae</name>
    <dbReference type="NCBI Taxonomy" id="2171751"/>
    <lineage>
        <taxon>Bacteria</taxon>
        <taxon>Bacillati</taxon>
        <taxon>Bacillota</taxon>
        <taxon>Bacilli</taxon>
        <taxon>Bacillales</taxon>
        <taxon>Bacillaceae</taxon>
        <taxon>Pueribacillus</taxon>
    </lineage>
</organism>
<dbReference type="PANTHER" id="PTHR43798:SF33">
    <property type="entry name" value="HYDROLASE, PUTATIVE (AFU_ORTHOLOGUE AFUA_2G14860)-RELATED"/>
    <property type="match status" value="1"/>
</dbReference>
<feature type="domain" description="AB hydrolase-1" evidence="1">
    <location>
        <begin position="55"/>
        <end position="299"/>
    </location>
</feature>
<dbReference type="RefSeq" id="WP_116554152.1">
    <property type="nucleotide sequence ID" value="NZ_QCZG01000010.1"/>
</dbReference>
<dbReference type="AlphaFoldDB" id="A0A2U1K588"/>
<sequence length="313" mass="34647">MVITILLLISVFIGGLYVYNQVQFKKAESLYPPIGKFITVDDVKLHYISEGSGQPIVLLHGGMLSSGDFIDVIKLAAKQGYHAIAFDRPGYGYSERPKQIEMTPIFQAKLIHKALKKLRINKPIILVGHSWSGTMTLSYALQYPSEVAGIVTLGAAMYKEGYPAEHGDFLSKLVTTPILGSFILNTLLKTPLGKGMANAMATATFEPEKVPEGYREKVYALGFRPGHFKANREDVLAFPETSKNLSSRYKEINIPAMIIVGEKDPFGTIEQAQRLKNEIPHATLMLIPNIGHMIPELHPEIVMDIVNALVLKK</sequence>
<dbReference type="InterPro" id="IPR029058">
    <property type="entry name" value="AB_hydrolase_fold"/>
</dbReference>
<dbReference type="Gene3D" id="3.40.50.1820">
    <property type="entry name" value="alpha/beta hydrolase"/>
    <property type="match status" value="1"/>
</dbReference>
<accession>A0A2U1K588</accession>
<name>A0A2U1K588_9BACI</name>
<evidence type="ECO:0000313" key="2">
    <source>
        <dbReference type="EMBL" id="PWA12329.1"/>
    </source>
</evidence>